<name>A0ABS4VXX3_9PSEU</name>
<evidence type="ECO:0000313" key="1">
    <source>
        <dbReference type="EMBL" id="MBP2368319.1"/>
    </source>
</evidence>
<organism evidence="1 2">
    <name type="scientific">Pseudonocardia parietis</name>
    <dbReference type="NCBI Taxonomy" id="570936"/>
    <lineage>
        <taxon>Bacteria</taxon>
        <taxon>Bacillati</taxon>
        <taxon>Actinomycetota</taxon>
        <taxon>Actinomycetes</taxon>
        <taxon>Pseudonocardiales</taxon>
        <taxon>Pseudonocardiaceae</taxon>
        <taxon>Pseudonocardia</taxon>
    </lineage>
</organism>
<sequence length="183" mass="20126">MAQQRSADPLAPALHTDGPHPDLAGELALFGRFVGSWRLDWHGSDRQAVGELHVGWVLGGRAVQDTWIVPGPGEPGHGVAPLAFHGTTIRFPDPVLGAWRSTWVEPVNGRVRRFVGRPTGWGIELLSDEDDPQLRWTFSEITADFFTWIGSLSTDGGESWQEEERMYATRVRGPAVTGAPPIR</sequence>
<accession>A0ABS4VXX3</accession>
<reference evidence="1 2" key="1">
    <citation type="submission" date="2021-03" db="EMBL/GenBank/DDBJ databases">
        <title>Sequencing the genomes of 1000 actinobacteria strains.</title>
        <authorList>
            <person name="Klenk H.-P."/>
        </authorList>
    </citation>
    <scope>NUCLEOTIDE SEQUENCE [LARGE SCALE GENOMIC DNA]</scope>
    <source>
        <strain evidence="1 2">DSM 45256</strain>
    </source>
</reference>
<dbReference type="RefSeq" id="WP_210029124.1">
    <property type="nucleotide sequence ID" value="NZ_JAGINU010000001.1"/>
</dbReference>
<gene>
    <name evidence="1" type="ORF">JOF36_004015</name>
</gene>
<protein>
    <recommendedName>
        <fullName evidence="3">DUF1579 domain-containing protein</fullName>
    </recommendedName>
</protein>
<keyword evidence="2" id="KW-1185">Reference proteome</keyword>
<proteinExistence type="predicted"/>
<evidence type="ECO:0008006" key="3">
    <source>
        <dbReference type="Google" id="ProtNLM"/>
    </source>
</evidence>
<dbReference type="EMBL" id="JAGINU010000001">
    <property type="protein sequence ID" value="MBP2368319.1"/>
    <property type="molecule type" value="Genomic_DNA"/>
</dbReference>
<evidence type="ECO:0000313" key="2">
    <source>
        <dbReference type="Proteomes" id="UP001519295"/>
    </source>
</evidence>
<comment type="caution">
    <text evidence="1">The sequence shown here is derived from an EMBL/GenBank/DDBJ whole genome shotgun (WGS) entry which is preliminary data.</text>
</comment>
<dbReference type="Proteomes" id="UP001519295">
    <property type="component" value="Unassembled WGS sequence"/>
</dbReference>